<feature type="domain" description="HTH cro/C1-type" evidence="1">
    <location>
        <begin position="4"/>
        <end position="51"/>
    </location>
</feature>
<evidence type="ECO:0000313" key="2">
    <source>
        <dbReference type="EMBL" id="CUM83901.1"/>
    </source>
</evidence>
<dbReference type="SUPFAM" id="SSF47413">
    <property type="entry name" value="lambda repressor-like DNA-binding domains"/>
    <property type="match status" value="1"/>
</dbReference>
<dbReference type="CDD" id="cd00093">
    <property type="entry name" value="HTH_XRE"/>
    <property type="match status" value="1"/>
</dbReference>
<dbReference type="Pfam" id="PF01381">
    <property type="entry name" value="HTH_3"/>
    <property type="match status" value="1"/>
</dbReference>
<dbReference type="EMBL" id="CYXY01000004">
    <property type="protein sequence ID" value="CUM83901.1"/>
    <property type="molecule type" value="Genomic_DNA"/>
</dbReference>
<sequence length="119" mass="13568">MVDQNINQVELSRICGVSRSTVSKWMSGDSEPTKARRNEIAEAFDLPEDYFEEIVIPKKKIETLTPKEAAYLMGMSVGSIQKGLIQGIFPWGYAIRTSEKKHRYFINAKKFFATEMISV</sequence>
<dbReference type="AlphaFoldDB" id="A0A173S139"/>
<protein>
    <submittedName>
        <fullName evidence="2">Helix-turn-helix</fullName>
    </submittedName>
</protein>
<dbReference type="Proteomes" id="UP000095553">
    <property type="component" value="Unassembled WGS sequence"/>
</dbReference>
<proteinExistence type="predicted"/>
<gene>
    <name evidence="2" type="ORF">ERS852571_00888</name>
</gene>
<dbReference type="InterPro" id="IPR010982">
    <property type="entry name" value="Lambda_DNA-bd_dom_sf"/>
</dbReference>
<dbReference type="PROSITE" id="PS50943">
    <property type="entry name" value="HTH_CROC1"/>
    <property type="match status" value="1"/>
</dbReference>
<organism evidence="2 3">
    <name type="scientific">Anaerostipes hadrus</name>
    <dbReference type="NCBI Taxonomy" id="649756"/>
    <lineage>
        <taxon>Bacteria</taxon>
        <taxon>Bacillati</taxon>
        <taxon>Bacillota</taxon>
        <taxon>Clostridia</taxon>
        <taxon>Lachnospirales</taxon>
        <taxon>Lachnospiraceae</taxon>
        <taxon>Anaerostipes</taxon>
    </lineage>
</organism>
<evidence type="ECO:0000313" key="3">
    <source>
        <dbReference type="Proteomes" id="UP000095553"/>
    </source>
</evidence>
<dbReference type="InterPro" id="IPR001387">
    <property type="entry name" value="Cro/C1-type_HTH"/>
</dbReference>
<dbReference type="Gene3D" id="1.10.260.40">
    <property type="entry name" value="lambda repressor-like DNA-binding domains"/>
    <property type="match status" value="1"/>
</dbReference>
<name>A0A173S139_ANAHA</name>
<accession>A0A173S139</accession>
<reference evidence="2 3" key="1">
    <citation type="submission" date="2015-09" db="EMBL/GenBank/DDBJ databases">
        <authorList>
            <consortium name="Pathogen Informatics"/>
        </authorList>
    </citation>
    <scope>NUCLEOTIDE SEQUENCE [LARGE SCALE GENOMIC DNA]</scope>
    <source>
        <strain evidence="2 3">2789STDY5834959</strain>
    </source>
</reference>
<evidence type="ECO:0000259" key="1">
    <source>
        <dbReference type="PROSITE" id="PS50943"/>
    </source>
</evidence>
<dbReference type="GO" id="GO:0003677">
    <property type="term" value="F:DNA binding"/>
    <property type="evidence" value="ECO:0007669"/>
    <property type="project" value="InterPro"/>
</dbReference>
<dbReference type="SMART" id="SM00530">
    <property type="entry name" value="HTH_XRE"/>
    <property type="match status" value="1"/>
</dbReference>